<dbReference type="RefSeq" id="WP_203414416.1">
    <property type="nucleotide sequence ID" value="NZ_CP060244.1"/>
</dbReference>
<evidence type="ECO:0000256" key="4">
    <source>
        <dbReference type="SAM" id="Phobius"/>
    </source>
</evidence>
<accession>A0A7H1NQH2</accession>
<evidence type="ECO:0000313" key="5">
    <source>
        <dbReference type="EMBL" id="QNT78032.1"/>
    </source>
</evidence>
<keyword evidence="6" id="KW-1185">Reference proteome</keyword>
<dbReference type="Gene3D" id="2.20.200.10">
    <property type="entry name" value="Outer membrane efflux proteins (OEP)"/>
    <property type="match status" value="1"/>
</dbReference>
<keyword evidence="2 4" id="KW-0812">Transmembrane</keyword>
<feature type="region of interest" description="Disordered" evidence="3">
    <location>
        <begin position="531"/>
        <end position="554"/>
    </location>
</feature>
<dbReference type="AlphaFoldDB" id="A0A7H1NQH2"/>
<reference evidence="5 6" key="1">
    <citation type="submission" date="2020-08" db="EMBL/GenBank/DDBJ databases">
        <title>Complete genome sequence of Entomobacter blattae G55GP.</title>
        <authorList>
            <person name="Poehlein A."/>
            <person name="Guzman J."/>
            <person name="Daniel R."/>
            <person name="Vilcinskas A."/>
        </authorList>
    </citation>
    <scope>NUCLEOTIDE SEQUENCE [LARGE SCALE GENOMIC DNA]</scope>
    <source>
        <strain evidence="5 6">G55GP</strain>
    </source>
</reference>
<dbReference type="PANTHER" id="PTHR30203:SF32">
    <property type="entry name" value="CATION EFFLUX SYSTEM PROTEIN CUSC"/>
    <property type="match status" value="1"/>
</dbReference>
<evidence type="ECO:0000313" key="6">
    <source>
        <dbReference type="Proteomes" id="UP000516349"/>
    </source>
</evidence>
<evidence type="ECO:0000256" key="1">
    <source>
        <dbReference type="ARBA" id="ARBA00007613"/>
    </source>
</evidence>
<dbReference type="Gene3D" id="1.20.1600.10">
    <property type="entry name" value="Outer membrane efflux proteins (OEP)"/>
    <property type="match status" value="1"/>
</dbReference>
<sequence length="574" mass="63461">MMMVKQALNARMQVRGLVKGYGACADNRPVQGLRQGLRMKRPVGWVISVCMVFLVSLGGCNLVPDYHRPDFPVAQNWPIGPAYGPALLNDAGKPGVETIGWKAFFHDPVLIRLIEISLRNNRDLRVATENIISQRSAYQYQRGELFPTISGQFSASYATYPGSTLSSSSTTVHWNRLQTGFGISNYQIDLFDHVRSLTEQAFEEYMAQINTRMSVQISLMTQVTNAYLTWIADRESLRVIQGTVENRAKNLDLVSSLLRYGQQTGQARAEAQEAYQQAKSQEMQYTRQVALDMNNLVLLLGTNPPPPLLAQMEQVTSLQQVEPFPPLPQGVPSQLLQRRPDIRAAEHQLLAANANIGYVRSQFYPSILLSTASVGTGGTQFAQFFKKHSLIWQLAPTVSLPIFTAGQNVAGLEQAKAEQRVAVAQYQKAVQTAFREVADALASRHTYSQQIGFDQERVVASHTDYTLSRARFLNGVDSFLNTLVAQNTYLTNQLTLIQSRLQYKNSLSTLYTALGGGWTVSEEMPIPNARAVNDPKGPVQNTATPPQSVKAVDSGLATHGQAVNLQPLTGQKSQ</sequence>
<dbReference type="PANTHER" id="PTHR30203">
    <property type="entry name" value="OUTER MEMBRANE CATION EFFLUX PROTEIN"/>
    <property type="match status" value="1"/>
</dbReference>
<dbReference type="Proteomes" id="UP000516349">
    <property type="component" value="Chromosome"/>
</dbReference>
<evidence type="ECO:0000256" key="2">
    <source>
        <dbReference type="RuleBase" id="RU362097"/>
    </source>
</evidence>
<dbReference type="KEGG" id="ebla:JGUZn3_07990"/>
<dbReference type="Pfam" id="PF02321">
    <property type="entry name" value="OEP"/>
    <property type="match status" value="2"/>
</dbReference>
<keyword evidence="2" id="KW-0564">Palmitate</keyword>
<dbReference type="SUPFAM" id="SSF56954">
    <property type="entry name" value="Outer membrane efflux proteins (OEP)"/>
    <property type="match status" value="1"/>
</dbReference>
<gene>
    <name evidence="5" type="primary">oprM_3</name>
    <name evidence="5" type="ORF">JGUZn3_07990</name>
</gene>
<dbReference type="InterPro" id="IPR003423">
    <property type="entry name" value="OMP_efflux"/>
</dbReference>
<proteinExistence type="inferred from homology"/>
<comment type="subcellular location">
    <subcellularLocation>
        <location evidence="2">Cell membrane</location>
        <topology evidence="2">Lipid-anchor</topology>
    </subcellularLocation>
</comment>
<evidence type="ECO:0000256" key="3">
    <source>
        <dbReference type="SAM" id="MobiDB-lite"/>
    </source>
</evidence>
<dbReference type="GO" id="GO:0005886">
    <property type="term" value="C:plasma membrane"/>
    <property type="evidence" value="ECO:0007669"/>
    <property type="project" value="UniProtKB-SubCell"/>
</dbReference>
<dbReference type="NCBIfam" id="TIGR01845">
    <property type="entry name" value="outer_NodT"/>
    <property type="match status" value="1"/>
</dbReference>
<feature type="transmembrane region" description="Helical" evidence="4">
    <location>
        <begin position="43"/>
        <end position="64"/>
    </location>
</feature>
<dbReference type="GO" id="GO:0015562">
    <property type="term" value="F:efflux transmembrane transporter activity"/>
    <property type="evidence" value="ECO:0007669"/>
    <property type="project" value="InterPro"/>
</dbReference>
<protein>
    <submittedName>
        <fullName evidence="5">Outer membrane protein OprM</fullName>
    </submittedName>
</protein>
<keyword evidence="2 4" id="KW-0472">Membrane</keyword>
<dbReference type="EMBL" id="CP060244">
    <property type="protein sequence ID" value="QNT78032.1"/>
    <property type="molecule type" value="Genomic_DNA"/>
</dbReference>
<keyword evidence="4" id="KW-1133">Transmembrane helix</keyword>
<keyword evidence="2" id="KW-0449">Lipoprotein</keyword>
<name>A0A7H1NQH2_9PROT</name>
<dbReference type="InterPro" id="IPR010131">
    <property type="entry name" value="MdtP/NodT-like"/>
</dbReference>
<organism evidence="5 6">
    <name type="scientific">Entomobacter blattae</name>
    <dbReference type="NCBI Taxonomy" id="2762277"/>
    <lineage>
        <taxon>Bacteria</taxon>
        <taxon>Pseudomonadati</taxon>
        <taxon>Pseudomonadota</taxon>
        <taxon>Alphaproteobacteria</taxon>
        <taxon>Acetobacterales</taxon>
        <taxon>Acetobacteraceae</taxon>
        <taxon>Entomobacter</taxon>
    </lineage>
</organism>
<keyword evidence="2" id="KW-1134">Transmembrane beta strand</keyword>
<comment type="similarity">
    <text evidence="1 2">Belongs to the outer membrane factor (OMF) (TC 1.B.17) family.</text>
</comment>